<dbReference type="RefSeq" id="WP_122628638.1">
    <property type="nucleotide sequence ID" value="NZ_UPPP01000079.1"/>
</dbReference>
<dbReference type="AlphaFoldDB" id="A0A498R9N5"/>
<evidence type="ECO:0000313" key="2">
    <source>
        <dbReference type="EMBL" id="VBB07705.1"/>
    </source>
</evidence>
<reference evidence="2 3" key="1">
    <citation type="submission" date="2018-06" db="EMBL/GenBank/DDBJ databases">
        <authorList>
            <person name="Strepis N."/>
        </authorList>
    </citation>
    <scope>NUCLEOTIDE SEQUENCE [LARGE SCALE GENOMIC DNA]</scope>
    <source>
        <strain evidence="2">LUCI</strain>
    </source>
</reference>
<organism evidence="2 3">
    <name type="scientific">Lucifera butyrica</name>
    <dbReference type="NCBI Taxonomy" id="1351585"/>
    <lineage>
        <taxon>Bacteria</taxon>
        <taxon>Bacillati</taxon>
        <taxon>Bacillota</taxon>
        <taxon>Negativicutes</taxon>
        <taxon>Veillonellales</taxon>
        <taxon>Veillonellaceae</taxon>
        <taxon>Lucifera</taxon>
    </lineage>
</organism>
<proteinExistence type="predicted"/>
<dbReference type="OrthoDB" id="3823543at2"/>
<feature type="transmembrane region" description="Helical" evidence="1">
    <location>
        <begin position="7"/>
        <end position="25"/>
    </location>
</feature>
<name>A0A498R9N5_9FIRM</name>
<dbReference type="Proteomes" id="UP000277811">
    <property type="component" value="Unassembled WGS sequence"/>
</dbReference>
<sequence length="161" mass="18435">MWQLSKRILIIVTAPFLFIGAWFLYSGFTAEPDMYTGSTLSNFYYMMGGMFIILPLVLAGVIFLVIKKINTRKIYLAQNGIRGEAEILSLEQTGIYINNLPQIRFQLQVNLPNRDPYQIEHKETVNLISLNSLNIGAKFPVFVDPVNPEKVLLLFNSRLEF</sequence>
<keyword evidence="1" id="KW-0812">Transmembrane</keyword>
<accession>A0A498R9N5</accession>
<keyword evidence="3" id="KW-1185">Reference proteome</keyword>
<keyword evidence="1" id="KW-0472">Membrane</keyword>
<protein>
    <submittedName>
        <fullName evidence="2">Uncharacterized protein</fullName>
    </submittedName>
</protein>
<evidence type="ECO:0000256" key="1">
    <source>
        <dbReference type="SAM" id="Phobius"/>
    </source>
</evidence>
<dbReference type="EMBL" id="UPPP01000079">
    <property type="protein sequence ID" value="VBB07705.1"/>
    <property type="molecule type" value="Genomic_DNA"/>
</dbReference>
<feature type="transmembrane region" description="Helical" evidence="1">
    <location>
        <begin position="45"/>
        <end position="66"/>
    </location>
</feature>
<evidence type="ECO:0000313" key="3">
    <source>
        <dbReference type="Proteomes" id="UP000277811"/>
    </source>
</evidence>
<keyword evidence="1" id="KW-1133">Transmembrane helix</keyword>
<gene>
    <name evidence="2" type="ORF">LUCI_2970</name>
</gene>